<protein>
    <submittedName>
        <fullName evidence="3">Uncharacterized protein</fullName>
    </submittedName>
</protein>
<sequence>MLIHYLMIFIYGNYQLIDLIIYLFEEQNNEILLSNNSINTSRSIGYISMPLFPLARNQTIKGTFPLIDRFDESITSGASIDISIYWQFAYIFDETKIITKTENEIKLKNKKQILLLPKEKLKENIEEIKEEDFNNNNNNNLNKLNEEINEEKDLIKKENIINNLNNNELIKLNNLNNNKTLEINKIEKDINLIKQNNSEEINNLKFKLESFNEEKYSSSDNSLKSEEIIQSPKSSISSINSFEENLKLKKEEEEEDNISIKSDATYTMEINNNLIINNEEINKIKEENIFKESSSSSSPLLLNNLPPIPTQRKSKEQTNNFKNELINKKIVEFSDPLHSSIPPSSISSFTESLEDSSSHSSELNLKEEEELFNEEKNIQKNKKQLKKKREINIKAIPKSSSIKLRKQEEELIIEEENNKEEKEPFILNIFIGKLKLIENSSSILRRKNINFEWNLLDINRDLCETDKIFNLPKNYSEELNFDCQKFNLLKQWTELNIVIEIENNGELDDLCMGEFNLINLINKENNEMLIENITMRDVDNLTIALLEIGIKYSDSLFNKIKDYFTLIEEEEEEEEGIVNV</sequence>
<evidence type="ECO:0000256" key="1">
    <source>
        <dbReference type="SAM" id="Coils"/>
    </source>
</evidence>
<dbReference type="OrthoDB" id="2133912at2759"/>
<gene>
    <name evidence="3" type="ORF">Mgra_00004665</name>
</gene>
<keyword evidence="1" id="KW-0175">Coiled coil</keyword>
<reference evidence="3" key="1">
    <citation type="journal article" date="2020" name="Ecol. Evol.">
        <title>Genome structure and content of the rice root-knot nematode (Meloidogyne graminicola).</title>
        <authorList>
            <person name="Phan N.T."/>
            <person name="Danchin E.G.J."/>
            <person name="Klopp C."/>
            <person name="Perfus-Barbeoch L."/>
            <person name="Kozlowski D.K."/>
            <person name="Koutsovoulos G.D."/>
            <person name="Lopez-Roques C."/>
            <person name="Bouchez O."/>
            <person name="Zahm M."/>
            <person name="Besnard G."/>
            <person name="Bellafiore S."/>
        </authorList>
    </citation>
    <scope>NUCLEOTIDE SEQUENCE</scope>
    <source>
        <strain evidence="3">VN-18</strain>
    </source>
</reference>
<proteinExistence type="predicted"/>
<dbReference type="AlphaFoldDB" id="A0A8S9ZRQ6"/>
<dbReference type="EMBL" id="JABEBT010000036">
    <property type="protein sequence ID" value="KAF7635946.1"/>
    <property type="molecule type" value="Genomic_DNA"/>
</dbReference>
<evidence type="ECO:0000313" key="4">
    <source>
        <dbReference type="Proteomes" id="UP000605970"/>
    </source>
</evidence>
<name>A0A8S9ZRQ6_9BILA</name>
<accession>A0A8S9ZRQ6</accession>
<organism evidence="3 4">
    <name type="scientific">Meloidogyne graminicola</name>
    <dbReference type="NCBI Taxonomy" id="189291"/>
    <lineage>
        <taxon>Eukaryota</taxon>
        <taxon>Metazoa</taxon>
        <taxon>Ecdysozoa</taxon>
        <taxon>Nematoda</taxon>
        <taxon>Chromadorea</taxon>
        <taxon>Rhabditida</taxon>
        <taxon>Tylenchina</taxon>
        <taxon>Tylenchomorpha</taxon>
        <taxon>Tylenchoidea</taxon>
        <taxon>Meloidogynidae</taxon>
        <taxon>Meloidogyninae</taxon>
        <taxon>Meloidogyne</taxon>
    </lineage>
</organism>
<evidence type="ECO:0000313" key="3">
    <source>
        <dbReference type="EMBL" id="KAF7635946.1"/>
    </source>
</evidence>
<feature type="region of interest" description="Disordered" evidence="2">
    <location>
        <begin position="345"/>
        <end position="365"/>
    </location>
</feature>
<feature type="region of interest" description="Disordered" evidence="2">
    <location>
        <begin position="295"/>
        <end position="317"/>
    </location>
</feature>
<dbReference type="Proteomes" id="UP000605970">
    <property type="component" value="Unassembled WGS sequence"/>
</dbReference>
<evidence type="ECO:0000256" key="2">
    <source>
        <dbReference type="SAM" id="MobiDB-lite"/>
    </source>
</evidence>
<keyword evidence="4" id="KW-1185">Reference proteome</keyword>
<feature type="coiled-coil region" evidence="1">
    <location>
        <begin position="118"/>
        <end position="214"/>
    </location>
</feature>
<feature type="compositionally biased region" description="Low complexity" evidence="2">
    <location>
        <begin position="295"/>
        <end position="305"/>
    </location>
</feature>
<comment type="caution">
    <text evidence="3">The sequence shown here is derived from an EMBL/GenBank/DDBJ whole genome shotgun (WGS) entry which is preliminary data.</text>
</comment>